<name>A0A832YSH7_9CREN</name>
<accession>A0A832YSH7</accession>
<dbReference type="Pfam" id="PF25865">
    <property type="entry name" value="Gins15_C"/>
    <property type="match status" value="1"/>
</dbReference>
<organism evidence="2 3">
    <name type="scientific">Ignisphaera aggregans</name>
    <dbReference type="NCBI Taxonomy" id="334771"/>
    <lineage>
        <taxon>Archaea</taxon>
        <taxon>Thermoproteota</taxon>
        <taxon>Thermoprotei</taxon>
        <taxon>Desulfurococcales</taxon>
        <taxon>Desulfurococcaceae</taxon>
        <taxon>Ignisphaera</taxon>
    </lineage>
</organism>
<evidence type="ECO:0000313" key="2">
    <source>
        <dbReference type="EMBL" id="HIP56910.1"/>
    </source>
</evidence>
<protein>
    <recommendedName>
        <fullName evidence="1">Gins15 C-terminal domain-containing protein</fullName>
    </recommendedName>
</protein>
<comment type="caution">
    <text evidence="2">The sequence shown here is derived from an EMBL/GenBank/DDBJ whole genome shotgun (WGS) entry which is preliminary data.</text>
</comment>
<dbReference type="Proteomes" id="UP000605805">
    <property type="component" value="Unassembled WGS sequence"/>
</dbReference>
<evidence type="ECO:0000313" key="3">
    <source>
        <dbReference type="Proteomes" id="UP000605805"/>
    </source>
</evidence>
<evidence type="ECO:0000259" key="1">
    <source>
        <dbReference type="Pfam" id="PF25865"/>
    </source>
</evidence>
<dbReference type="InterPro" id="IPR059062">
    <property type="entry name" value="Gins15_C"/>
</dbReference>
<sequence>MDTIWRIIINEIMERMKLSAIPRDEINKIFLDNIRMELWCRSSDRKELSEEVCSKSKDITRKVMDRLLRLRVIKALEGSKCEDKSFDEALHALIEKAVGLYLGMVMYGVRTLDMKVLCKVRKGFYYRNSILTPGYVVLLDIVEAFQYTLAGFVEPLMFI</sequence>
<feature type="domain" description="Gins15 C-terminal" evidence="1">
    <location>
        <begin position="111"/>
        <end position="156"/>
    </location>
</feature>
<reference evidence="2" key="1">
    <citation type="journal article" date="2020" name="ISME J.">
        <title>Gammaproteobacteria mediating utilization of methyl-, sulfur- and petroleum organic compounds in deep ocean hydrothermal plumes.</title>
        <authorList>
            <person name="Zhou Z."/>
            <person name="Liu Y."/>
            <person name="Pan J."/>
            <person name="Cron B.R."/>
            <person name="Toner B.M."/>
            <person name="Anantharaman K."/>
            <person name="Breier J.A."/>
            <person name="Dick G.J."/>
            <person name="Li M."/>
        </authorList>
    </citation>
    <scope>NUCLEOTIDE SEQUENCE</scope>
    <source>
        <strain evidence="2">SZUA-1435</strain>
    </source>
</reference>
<gene>
    <name evidence="2" type="ORF">EYH02_02410</name>
</gene>
<dbReference type="EMBL" id="DQTV01000045">
    <property type="protein sequence ID" value="HIP56910.1"/>
    <property type="molecule type" value="Genomic_DNA"/>
</dbReference>
<dbReference type="AlphaFoldDB" id="A0A832YSH7"/>
<proteinExistence type="predicted"/>